<evidence type="ECO:0000256" key="5">
    <source>
        <dbReference type="ARBA" id="ARBA00022729"/>
    </source>
</evidence>
<keyword evidence="5 6" id="KW-0732">Signal</keyword>
<reference evidence="7 8" key="1">
    <citation type="submission" date="2024-05" db="EMBL/GenBank/DDBJ databases">
        <title>Haplotype-resolved chromosome-level genome assembly of Huyou (Citrus changshanensis).</title>
        <authorList>
            <person name="Miao C."/>
            <person name="Chen W."/>
            <person name="Wu Y."/>
            <person name="Wang L."/>
            <person name="Zhao S."/>
            <person name="Grierson D."/>
            <person name="Xu C."/>
            <person name="Chen K."/>
        </authorList>
    </citation>
    <scope>NUCLEOTIDE SEQUENCE [LARGE SCALE GENOMIC DNA]</scope>
    <source>
        <strain evidence="7">01-14</strain>
        <tissue evidence="7">Leaf</tissue>
    </source>
</reference>
<evidence type="ECO:0000313" key="8">
    <source>
        <dbReference type="Proteomes" id="UP001428341"/>
    </source>
</evidence>
<accession>A0AAP0LUW2</accession>
<feature type="chain" id="PRO_5042664950" description="S-protein homolog" evidence="6">
    <location>
        <begin position="22"/>
        <end position="153"/>
    </location>
</feature>
<evidence type="ECO:0000256" key="6">
    <source>
        <dbReference type="RuleBase" id="RU367044"/>
    </source>
</evidence>
<feature type="signal peptide" evidence="6">
    <location>
        <begin position="1"/>
        <end position="21"/>
    </location>
</feature>
<evidence type="ECO:0000313" key="7">
    <source>
        <dbReference type="EMBL" id="KAK9183176.1"/>
    </source>
</evidence>
<organism evidence="7 8">
    <name type="scientific">Citrus x changshan-huyou</name>
    <dbReference type="NCBI Taxonomy" id="2935761"/>
    <lineage>
        <taxon>Eukaryota</taxon>
        <taxon>Viridiplantae</taxon>
        <taxon>Streptophyta</taxon>
        <taxon>Embryophyta</taxon>
        <taxon>Tracheophyta</taxon>
        <taxon>Spermatophyta</taxon>
        <taxon>Magnoliopsida</taxon>
        <taxon>eudicotyledons</taxon>
        <taxon>Gunneridae</taxon>
        <taxon>Pentapetalae</taxon>
        <taxon>rosids</taxon>
        <taxon>malvids</taxon>
        <taxon>Sapindales</taxon>
        <taxon>Rutaceae</taxon>
        <taxon>Aurantioideae</taxon>
        <taxon>Citrus</taxon>
    </lineage>
</organism>
<dbReference type="Pfam" id="PF05938">
    <property type="entry name" value="Self-incomp_S1"/>
    <property type="match status" value="1"/>
</dbReference>
<keyword evidence="4 6" id="KW-0964">Secreted</keyword>
<keyword evidence="3 6" id="KW-0713">Self-incompatibility</keyword>
<comment type="caution">
    <text evidence="7">The sequence shown here is derived from an EMBL/GenBank/DDBJ whole genome shotgun (WGS) entry which is preliminary data.</text>
</comment>
<evidence type="ECO:0000256" key="1">
    <source>
        <dbReference type="ARBA" id="ARBA00004613"/>
    </source>
</evidence>
<dbReference type="GO" id="GO:0005576">
    <property type="term" value="C:extracellular region"/>
    <property type="evidence" value="ECO:0007669"/>
    <property type="project" value="UniProtKB-SubCell"/>
</dbReference>
<evidence type="ECO:0000256" key="3">
    <source>
        <dbReference type="ARBA" id="ARBA00022471"/>
    </source>
</evidence>
<comment type="subcellular location">
    <subcellularLocation>
        <location evidence="1 6">Secreted</location>
    </subcellularLocation>
</comment>
<dbReference type="InterPro" id="IPR010264">
    <property type="entry name" value="Self-incomp_S1"/>
</dbReference>
<keyword evidence="8" id="KW-1185">Reference proteome</keyword>
<gene>
    <name evidence="7" type="ORF">WN944_026325</name>
</gene>
<name>A0AAP0LUW2_9ROSI</name>
<dbReference type="GO" id="GO:0060320">
    <property type="term" value="P:rejection of self pollen"/>
    <property type="evidence" value="ECO:0007669"/>
    <property type="project" value="UniProtKB-KW"/>
</dbReference>
<dbReference type="EMBL" id="JBCGBO010000024">
    <property type="protein sequence ID" value="KAK9183176.1"/>
    <property type="molecule type" value="Genomic_DNA"/>
</dbReference>
<dbReference type="Proteomes" id="UP001428341">
    <property type="component" value="Unassembled WGS sequence"/>
</dbReference>
<comment type="similarity">
    <text evidence="2 6">Belongs to the plant self-incompatibility (S1) protein family.</text>
</comment>
<sequence length="153" mass="18206">MTNPWLSSFLLFLALASCYVAQKPSSASSSHDENRIIRFNYKIHVINGFKTNKNPLIIHCYSNHDDLGEHTLWMNGEFKFHFRLSMIEETRFWCDWTWGTKKKSTDVFNMAVEYHNCFPTGNCFWKTAENGIYFSNDNTNWVKRYLWPFDHVN</sequence>
<evidence type="ECO:0000256" key="2">
    <source>
        <dbReference type="ARBA" id="ARBA00005581"/>
    </source>
</evidence>
<evidence type="ECO:0000256" key="4">
    <source>
        <dbReference type="ARBA" id="ARBA00022525"/>
    </source>
</evidence>
<dbReference type="PANTHER" id="PTHR31232">
    <property type="match status" value="1"/>
</dbReference>
<proteinExistence type="inferred from homology"/>
<protein>
    <recommendedName>
        <fullName evidence="6">S-protein homolog</fullName>
    </recommendedName>
</protein>
<dbReference type="PANTHER" id="PTHR31232:SF137">
    <property type="entry name" value="S-PROTEIN HOMOLOG"/>
    <property type="match status" value="1"/>
</dbReference>
<dbReference type="AlphaFoldDB" id="A0AAP0LUW2"/>